<keyword evidence="2" id="KW-1185">Reference proteome</keyword>
<evidence type="ECO:0008006" key="3">
    <source>
        <dbReference type="Google" id="ProtNLM"/>
    </source>
</evidence>
<name>A0A2V5KDX1_9BACL</name>
<protein>
    <recommendedName>
        <fullName evidence="3">DUF2140 domain-containing protein</fullName>
    </recommendedName>
</protein>
<gene>
    <name evidence="1" type="ORF">DLM86_21985</name>
</gene>
<evidence type="ECO:0000313" key="2">
    <source>
        <dbReference type="Proteomes" id="UP000247476"/>
    </source>
</evidence>
<proteinExistence type="predicted"/>
<dbReference type="Proteomes" id="UP000247476">
    <property type="component" value="Unassembled WGS sequence"/>
</dbReference>
<dbReference type="OrthoDB" id="2664080at2"/>
<dbReference type="RefSeq" id="WP_110842221.1">
    <property type="nucleotide sequence ID" value="NZ_QJVJ01000010.1"/>
</dbReference>
<evidence type="ECO:0000313" key="1">
    <source>
        <dbReference type="EMBL" id="PYI52150.1"/>
    </source>
</evidence>
<comment type="caution">
    <text evidence="1">The sequence shown here is derived from an EMBL/GenBank/DDBJ whole genome shotgun (WGS) entry which is preliminary data.</text>
</comment>
<dbReference type="EMBL" id="QJVJ01000010">
    <property type="protein sequence ID" value="PYI52150.1"/>
    <property type="molecule type" value="Genomic_DNA"/>
</dbReference>
<accession>A0A2V5KDX1</accession>
<dbReference type="AlphaFoldDB" id="A0A2V5KDX1"/>
<organism evidence="1 2">
    <name type="scientific">Paenibacillus flagellatus</name>
    <dbReference type="NCBI Taxonomy" id="2211139"/>
    <lineage>
        <taxon>Bacteria</taxon>
        <taxon>Bacillati</taxon>
        <taxon>Bacillota</taxon>
        <taxon>Bacilli</taxon>
        <taxon>Bacillales</taxon>
        <taxon>Paenibacillaceae</taxon>
        <taxon>Paenibacillus</taxon>
    </lineage>
</organism>
<sequence length="180" mass="19815">MLRKTIKAAAVLLVIAALLLGAAVLYVRPAETLDLAYEPVSVSQKLLDIVKTRKPEVHLTGRELNDLVKMKLAERPQLNERVTIEGARLEQRGDRLTAYVNLKTIAGVRVGAALDFALEWKAPELVVRHTGTRIRDFTVPPSWLTLDPVVVPIDDSAVPLVKVKAIAFLDDGVRIDLGLK</sequence>
<reference evidence="1 2" key="1">
    <citation type="submission" date="2018-05" db="EMBL/GenBank/DDBJ databases">
        <title>Paenibacillus flagellatus sp. nov., isolated from selenium mineral soil.</title>
        <authorList>
            <person name="Dai X."/>
        </authorList>
    </citation>
    <scope>NUCLEOTIDE SEQUENCE [LARGE SCALE GENOMIC DNA]</scope>
    <source>
        <strain evidence="1 2">DXL2</strain>
    </source>
</reference>